<dbReference type="InterPro" id="IPR023346">
    <property type="entry name" value="Lysozyme-like_dom_sf"/>
</dbReference>
<dbReference type="GO" id="GO:0008360">
    <property type="term" value="P:regulation of cell shape"/>
    <property type="evidence" value="ECO:0007669"/>
    <property type="project" value="UniProtKB-KW"/>
</dbReference>
<evidence type="ECO:0000259" key="18">
    <source>
        <dbReference type="Pfam" id="PF00905"/>
    </source>
</evidence>
<evidence type="ECO:0000256" key="2">
    <source>
        <dbReference type="ARBA" id="ARBA00022645"/>
    </source>
</evidence>
<dbReference type="GO" id="GO:0009252">
    <property type="term" value="P:peptidoglycan biosynthetic process"/>
    <property type="evidence" value="ECO:0007669"/>
    <property type="project" value="UniProtKB-KW"/>
</dbReference>
<dbReference type="AlphaFoldDB" id="A0A7X1ZBD0"/>
<keyword evidence="4" id="KW-0328">Glycosyltransferase</keyword>
<dbReference type="InterPro" id="IPR012338">
    <property type="entry name" value="Beta-lactam/transpept-like"/>
</dbReference>
<keyword evidence="6 17" id="KW-0812">Transmembrane</keyword>
<dbReference type="OrthoDB" id="9766909at2"/>
<keyword evidence="3" id="KW-0645">Protease</keyword>
<keyword evidence="9" id="KW-0573">Peptidoglycan synthesis</keyword>
<evidence type="ECO:0000256" key="6">
    <source>
        <dbReference type="ARBA" id="ARBA00022692"/>
    </source>
</evidence>
<gene>
    <name evidence="20" type="ORF">GHI93_09635</name>
</gene>
<evidence type="ECO:0000256" key="16">
    <source>
        <dbReference type="SAM" id="MobiDB-lite"/>
    </source>
</evidence>
<evidence type="ECO:0000256" key="4">
    <source>
        <dbReference type="ARBA" id="ARBA00022676"/>
    </source>
</evidence>
<evidence type="ECO:0000313" key="20">
    <source>
        <dbReference type="EMBL" id="MQW40187.1"/>
    </source>
</evidence>
<dbReference type="Gene3D" id="1.10.3810.10">
    <property type="entry name" value="Biosynthetic peptidoglycan transglycosylase-like"/>
    <property type="match status" value="1"/>
</dbReference>
<dbReference type="SUPFAM" id="SSF53955">
    <property type="entry name" value="Lysozyme-like"/>
    <property type="match status" value="1"/>
</dbReference>
<feature type="region of interest" description="Disordered" evidence="16">
    <location>
        <begin position="1"/>
        <end position="35"/>
    </location>
</feature>
<proteinExistence type="predicted"/>
<dbReference type="Proteomes" id="UP000439550">
    <property type="component" value="Unassembled WGS sequence"/>
</dbReference>
<dbReference type="Gene3D" id="3.40.50.12800">
    <property type="match status" value="1"/>
</dbReference>
<dbReference type="RefSeq" id="WP_153496849.1">
    <property type="nucleotide sequence ID" value="NZ_CAXYUY010000033.1"/>
</dbReference>
<comment type="caution">
    <text evidence="20">The sequence shown here is derived from an EMBL/GenBank/DDBJ whole genome shotgun (WGS) entry which is preliminary data.</text>
</comment>
<dbReference type="InterPro" id="IPR050396">
    <property type="entry name" value="Glycosyltr_51/Transpeptidase"/>
</dbReference>
<evidence type="ECO:0000313" key="21">
    <source>
        <dbReference type="Proteomes" id="UP000439550"/>
    </source>
</evidence>
<evidence type="ECO:0000256" key="14">
    <source>
        <dbReference type="ARBA" id="ARBA00034000"/>
    </source>
</evidence>
<evidence type="ECO:0000256" key="11">
    <source>
        <dbReference type="ARBA" id="ARBA00023136"/>
    </source>
</evidence>
<dbReference type="GO" id="GO:0006508">
    <property type="term" value="P:proteolysis"/>
    <property type="evidence" value="ECO:0007669"/>
    <property type="project" value="UniProtKB-KW"/>
</dbReference>
<evidence type="ECO:0000256" key="9">
    <source>
        <dbReference type="ARBA" id="ARBA00022984"/>
    </source>
</evidence>
<sequence>MKKDQDKARKNLQEKMQTRRQKGSGQQNQNHPKENKRIASTVFTVFRGLSVIFGIVLVLGVTFGAAAGVGYFVRLVEKTPQANKEKMLSAINNIHGVSTLKYSNGENISDISSDLIRVNVPSNAISENVKNALIATEDDTFKTNDGVVPKAVIRGIIGSIGGGSSSGGSTLTQQLIKQQLLGDSVTFQRKASEIVYARALTTYLSKDEILTDYLNVSPFGRNNKGQNIAGVEAAAEGIFGKTAKDLTIPQAAFIAGLPQSPIVYSPYAANGALKTKANLLYGINRQKNVLFNMYRNGYITATDYKKYLKEDITTSFLPSAPASVKSHGYLYNVIYKQATQEVYNYLIKRDKVSATSLGNDATKQYYTNLAAQELQSKGLTVKTTINQNIYTAMQNAVANYGSTLQDGSGVVQPGNVLMDNSTGAVLGFVGGLNFATSQFNHAFDGGRSPGSSIKPLIAYGPALDLGLMGSASVLSNYPAKYATGQDIEHVGSKGTAMMSFTEALDVSYNIPAFWTYKAVYKDGQGAKPYMSKMGYNIKDYSIESLPLGGGVDPTVVQHTNGYATLANGGKYVPYYLISSITDDKGNVIYEHSNPDPVQVYSEATATIMENMLQGVIKAQKTSKFYSDLQGLNPNLANQVAWAGKTGTTDYYTDVWLMLSTPTVTLGGWAGHDDNSPMTSNVGYFNNAAYMANLVNAINTADPNIFGSGKTFKDPNTDPNVTKSTVLESTGEKPATVNGKAVSGKTVTSFWTTKSGAPNTTYKFAIGGSDADYVDAWNKILPGMPASSGTTPSASSAQPKQ</sequence>
<feature type="domain" description="Penicillin-binding protein transpeptidase" evidence="18">
    <location>
        <begin position="416"/>
        <end position="652"/>
    </location>
</feature>
<comment type="catalytic activity">
    <reaction evidence="15">
        <text>[GlcNAc-(1-&gt;4)-Mur2Ac(oyl-L-Ala-gamma-D-Glu-L-Lys-D-Ala-D-Ala)](n)-di-trans,octa-cis-undecaprenyl diphosphate + beta-D-GlcNAc-(1-&gt;4)-Mur2Ac(oyl-L-Ala-gamma-D-Glu-L-Lys-D-Ala-D-Ala)-di-trans,octa-cis-undecaprenyl diphosphate = [GlcNAc-(1-&gt;4)-Mur2Ac(oyl-L-Ala-gamma-D-Glu-L-Lys-D-Ala-D-Ala)](n+1)-di-trans,octa-cis-undecaprenyl diphosphate + di-trans,octa-cis-undecaprenyl diphosphate + H(+)</text>
        <dbReference type="Rhea" id="RHEA:23708"/>
        <dbReference type="Rhea" id="RHEA-COMP:9602"/>
        <dbReference type="Rhea" id="RHEA-COMP:9603"/>
        <dbReference type="ChEBI" id="CHEBI:15378"/>
        <dbReference type="ChEBI" id="CHEBI:58405"/>
        <dbReference type="ChEBI" id="CHEBI:60033"/>
        <dbReference type="ChEBI" id="CHEBI:78435"/>
        <dbReference type="EC" id="2.4.99.28"/>
    </reaction>
</comment>
<dbReference type="SUPFAM" id="SSF56601">
    <property type="entry name" value="beta-lactamase/transpeptidase-like"/>
    <property type="match status" value="1"/>
</dbReference>
<feature type="compositionally biased region" description="Basic and acidic residues" evidence="16">
    <location>
        <begin position="1"/>
        <end position="17"/>
    </location>
</feature>
<keyword evidence="11 17" id="KW-0472">Membrane</keyword>
<keyword evidence="5" id="KW-0808">Transferase</keyword>
<evidence type="ECO:0000256" key="3">
    <source>
        <dbReference type="ARBA" id="ARBA00022670"/>
    </source>
</evidence>
<name>A0A7X1ZBD0_9LACT</name>
<dbReference type="PANTHER" id="PTHR32282">
    <property type="entry name" value="BINDING PROTEIN TRANSPEPTIDASE, PUTATIVE-RELATED"/>
    <property type="match status" value="1"/>
</dbReference>
<dbReference type="GO" id="GO:0009002">
    <property type="term" value="F:serine-type D-Ala-D-Ala carboxypeptidase activity"/>
    <property type="evidence" value="ECO:0007669"/>
    <property type="project" value="UniProtKB-EC"/>
</dbReference>
<evidence type="ECO:0000256" key="1">
    <source>
        <dbReference type="ARBA" id="ARBA00022475"/>
    </source>
</evidence>
<evidence type="ECO:0000256" key="8">
    <source>
        <dbReference type="ARBA" id="ARBA00022960"/>
    </source>
</evidence>
<evidence type="ECO:0000256" key="10">
    <source>
        <dbReference type="ARBA" id="ARBA00022989"/>
    </source>
</evidence>
<keyword evidence="8" id="KW-0133">Cell shape</keyword>
<dbReference type="GO" id="GO:0030288">
    <property type="term" value="C:outer membrane-bounded periplasmic space"/>
    <property type="evidence" value="ECO:0007669"/>
    <property type="project" value="TreeGrafter"/>
</dbReference>
<dbReference type="Pfam" id="PF00912">
    <property type="entry name" value="Transgly"/>
    <property type="match status" value="1"/>
</dbReference>
<dbReference type="EMBL" id="WITJ01000013">
    <property type="protein sequence ID" value="MQW40187.1"/>
    <property type="molecule type" value="Genomic_DNA"/>
</dbReference>
<keyword evidence="21" id="KW-1185">Reference proteome</keyword>
<dbReference type="Gene3D" id="3.40.710.10">
    <property type="entry name" value="DD-peptidase/beta-lactamase superfamily"/>
    <property type="match status" value="1"/>
</dbReference>
<keyword evidence="7" id="KW-0378">Hydrolase</keyword>
<dbReference type="PANTHER" id="PTHR32282:SF32">
    <property type="entry name" value="PENICILLIN-BINDING PROTEIN 2A"/>
    <property type="match status" value="1"/>
</dbReference>
<evidence type="ECO:0000256" key="5">
    <source>
        <dbReference type="ARBA" id="ARBA00022679"/>
    </source>
</evidence>
<keyword evidence="13" id="KW-0961">Cell wall biogenesis/degradation</keyword>
<protein>
    <submittedName>
        <fullName evidence="20">Penicillin-binding protein</fullName>
    </submittedName>
</protein>
<dbReference type="GO" id="GO:0008658">
    <property type="term" value="F:penicillin binding"/>
    <property type="evidence" value="ECO:0007669"/>
    <property type="project" value="InterPro"/>
</dbReference>
<reference evidence="20 21" key="1">
    <citation type="submission" date="2019-10" db="EMBL/GenBank/DDBJ databases">
        <authorList>
            <person name="Dong K."/>
        </authorList>
    </citation>
    <scope>NUCLEOTIDE SEQUENCE [LARGE SCALE GENOMIC DNA]</scope>
    <source>
        <strain evidence="20 21">DSM 28960</strain>
    </source>
</reference>
<dbReference type="Pfam" id="PF00905">
    <property type="entry name" value="Transpeptidase"/>
    <property type="match status" value="1"/>
</dbReference>
<keyword evidence="1" id="KW-1003">Cell membrane</keyword>
<evidence type="ECO:0000256" key="7">
    <source>
        <dbReference type="ARBA" id="ARBA00022801"/>
    </source>
</evidence>
<accession>A0A7X1ZBD0</accession>
<keyword evidence="12" id="KW-0511">Multifunctional enzyme</keyword>
<evidence type="ECO:0000256" key="12">
    <source>
        <dbReference type="ARBA" id="ARBA00023268"/>
    </source>
</evidence>
<evidence type="ECO:0000259" key="19">
    <source>
        <dbReference type="Pfam" id="PF00912"/>
    </source>
</evidence>
<evidence type="ECO:0000256" key="15">
    <source>
        <dbReference type="ARBA" id="ARBA00049902"/>
    </source>
</evidence>
<keyword evidence="10 17" id="KW-1133">Transmembrane helix</keyword>
<dbReference type="GO" id="GO:0071555">
    <property type="term" value="P:cell wall organization"/>
    <property type="evidence" value="ECO:0007669"/>
    <property type="project" value="UniProtKB-KW"/>
</dbReference>
<feature type="domain" description="Glycosyl transferase family 51" evidence="19">
    <location>
        <begin position="105"/>
        <end position="280"/>
    </location>
</feature>
<dbReference type="GO" id="GO:0008955">
    <property type="term" value="F:peptidoglycan glycosyltransferase activity"/>
    <property type="evidence" value="ECO:0007669"/>
    <property type="project" value="UniProtKB-EC"/>
</dbReference>
<keyword evidence="2" id="KW-0121">Carboxypeptidase</keyword>
<organism evidence="20 21">
    <name type="scientific">Lactococcus hircilactis</name>
    <dbReference type="NCBI Taxonomy" id="1494462"/>
    <lineage>
        <taxon>Bacteria</taxon>
        <taxon>Bacillati</taxon>
        <taxon>Bacillota</taxon>
        <taxon>Bacilli</taxon>
        <taxon>Lactobacillales</taxon>
        <taxon>Streptococcaceae</taxon>
        <taxon>Lactococcus</taxon>
    </lineage>
</organism>
<evidence type="ECO:0000256" key="13">
    <source>
        <dbReference type="ARBA" id="ARBA00023316"/>
    </source>
</evidence>
<dbReference type="InterPro" id="IPR001264">
    <property type="entry name" value="Glyco_trans_51"/>
</dbReference>
<dbReference type="InterPro" id="IPR036950">
    <property type="entry name" value="PBP_transglycosylase"/>
</dbReference>
<comment type="catalytic activity">
    <reaction evidence="14">
        <text>Preferential cleavage: (Ac)2-L-Lys-D-Ala-|-D-Ala. Also transpeptidation of peptidyl-alanyl moieties that are N-acyl substituents of D-alanine.</text>
        <dbReference type="EC" id="3.4.16.4"/>
    </reaction>
</comment>
<dbReference type="InterPro" id="IPR001460">
    <property type="entry name" value="PCN-bd_Tpept"/>
</dbReference>
<evidence type="ECO:0000256" key="17">
    <source>
        <dbReference type="SAM" id="Phobius"/>
    </source>
</evidence>
<feature type="transmembrane region" description="Helical" evidence="17">
    <location>
        <begin position="45"/>
        <end position="73"/>
    </location>
</feature>